<evidence type="ECO:0000256" key="1">
    <source>
        <dbReference type="ARBA" id="ARBA00022729"/>
    </source>
</evidence>
<feature type="compositionally biased region" description="Basic and acidic residues" evidence="2">
    <location>
        <begin position="656"/>
        <end position="670"/>
    </location>
</feature>
<dbReference type="EMBL" id="WBWX01000033">
    <property type="protein sequence ID" value="KAB2786829.1"/>
    <property type="molecule type" value="Genomic_DNA"/>
</dbReference>
<sequence>MLTFSTLGTGLVTGNINGGSSLIDKTGSGTLVIDGQISGVGTGISVRGTLVLNNANTFGGGSGSILLSNGTIVAGDNNALSTARITTTFATGTLSANKDVTLANNFSLNTDADLAVDTAGHQISLTGRIQANSGGGSAARLIKNGVGTLTLSGNNTYAGGTVLNQGTLSVSSDSNLGDVNGGLTFDGGELKFGSAFDLSTSRAINLSAGGGTIDMAGNESTIRRAISGSGGLTVKDSSNSANGTLTLEGMNDYTGATTIADGATLALSGQGRVKQSSGVQVDGTFDVSNASSAQINNLSGHGNVALGSNYLQINNAAGTFSGVISGVGGVNIGSGQQVFTGTNSYTGGTGIMAGAVLELGNGGTEGSVAGSITNYGAVVFNRSDDVLYNGEITGNGLFAHVGSGKLTLTTTSSSRGDVLIGPDSTLQLGSGGTTGHIGGTNFTGTIINLGTLIYDRSNAVSWKGIYAGNGEIIKEGTNTLTLTGDSSNYDGLTTVKRGKLIVGDALGNGKLGGDVTVSDGATLGGYGTLGSGAGSLVSIQSGGILSPGNSIGTLTINGDLTLQAGSFLMTELAGDGSADLVNVTGRANIVGSHLVITALDPEVSYQAGQKYNILSAGSLVSGQFADVTSNSAFLTFTLDPEQSLNAFNVALTPKTTEPEPNKPEPGEKPEPSPLFTTVANTNNQFATAQALDSLSQTGSSLALYNRLLMLSADEARAAYDNLSGEAYAAAKGALINQSQFINSAITNRLQQANGSTPTAPVATMNYVSEAKQSQAFDVVTPQTDTEDLYTGWGYAYGAWSEQDSTSNTGRMKSSVGGFVTGIDRLVYENWRLGLLAGYSHTSFNVDSRASSGSSDNYTLGAYTGTEWQLSNGNALAFSSGLAYTWHQIEMNRSVAFPAFGDNLNADYDAGTFQIFGELGYKIRLPKAVIEPYANLSYVRLGTDGFDEDGQTAAALSMNSDTMSTTFSTLGVRASTGFDLGTIPTTARADIGWRHASGDVNPVSTASFVGSNAFTVAGAPIAKDAAIIEAGLDFALSKDAILGVSYSGQFGSGAQRNGFNASLKVSF</sequence>
<reference evidence="4 5" key="1">
    <citation type="submission" date="2019-09" db="EMBL/GenBank/DDBJ databases">
        <title>Taxonomic organization of the family Brucellaceae based on a phylogenomic approach.</title>
        <authorList>
            <person name="Leclercq S."/>
            <person name="Cloeckaert A."/>
            <person name="Zygmunt M.S."/>
        </authorList>
    </citation>
    <scope>NUCLEOTIDE SEQUENCE [LARGE SCALE GENOMIC DNA]</scope>
    <source>
        <strain evidence="4 5">CCUG 34461</strain>
    </source>
</reference>
<protein>
    <submittedName>
        <fullName evidence="4">Autotransporter domain-containing protein</fullName>
    </submittedName>
</protein>
<dbReference type="Gene3D" id="2.160.20.20">
    <property type="match status" value="1"/>
</dbReference>
<dbReference type="InterPro" id="IPR006315">
    <property type="entry name" value="OM_autotransptr_brl_dom"/>
</dbReference>
<evidence type="ECO:0000313" key="5">
    <source>
        <dbReference type="Proteomes" id="UP000441102"/>
    </source>
</evidence>
<feature type="region of interest" description="Disordered" evidence="2">
    <location>
        <begin position="652"/>
        <end position="672"/>
    </location>
</feature>
<dbReference type="SUPFAM" id="SSF103515">
    <property type="entry name" value="Autotransporter"/>
    <property type="match status" value="1"/>
</dbReference>
<evidence type="ECO:0000313" key="4">
    <source>
        <dbReference type="EMBL" id="KAB2786829.1"/>
    </source>
</evidence>
<name>A0A6I0DFY8_BRUAN</name>
<dbReference type="InterPro" id="IPR012332">
    <property type="entry name" value="Autotransporter_pectin_lyase_C"/>
</dbReference>
<dbReference type="PROSITE" id="PS51208">
    <property type="entry name" value="AUTOTRANSPORTER"/>
    <property type="match status" value="1"/>
</dbReference>
<dbReference type="SUPFAM" id="SSF51126">
    <property type="entry name" value="Pectin lyase-like"/>
    <property type="match status" value="2"/>
</dbReference>
<dbReference type="Gene3D" id="2.40.128.130">
    <property type="entry name" value="Autotransporter beta-domain"/>
    <property type="match status" value="1"/>
</dbReference>
<gene>
    <name evidence="4" type="ORF">F9L06_26365</name>
</gene>
<dbReference type="NCBIfam" id="TIGR02601">
    <property type="entry name" value="autotrns_rpt"/>
    <property type="match status" value="2"/>
</dbReference>
<evidence type="ECO:0000259" key="3">
    <source>
        <dbReference type="PROSITE" id="PS51208"/>
    </source>
</evidence>
<dbReference type="InterPro" id="IPR013425">
    <property type="entry name" value="Autotrns_rpt"/>
</dbReference>
<dbReference type="InterPro" id="IPR005546">
    <property type="entry name" value="Autotransporte_beta"/>
</dbReference>
<dbReference type="SMART" id="SM00869">
    <property type="entry name" value="Autotransporter"/>
    <property type="match status" value="1"/>
</dbReference>
<accession>A0A6I0DFY8</accession>
<dbReference type="InterPro" id="IPR036709">
    <property type="entry name" value="Autotransporte_beta_dom_sf"/>
</dbReference>
<comment type="caution">
    <text evidence="4">The sequence shown here is derived from an EMBL/GenBank/DDBJ whole genome shotgun (WGS) entry which is preliminary data.</text>
</comment>
<dbReference type="NCBIfam" id="TIGR01414">
    <property type="entry name" value="autotrans_barl"/>
    <property type="match status" value="1"/>
</dbReference>
<dbReference type="InterPro" id="IPR011050">
    <property type="entry name" value="Pectin_lyase_fold/virulence"/>
</dbReference>
<proteinExistence type="predicted"/>
<dbReference type="Pfam" id="PF12951">
    <property type="entry name" value="PATR"/>
    <property type="match status" value="4"/>
</dbReference>
<keyword evidence="1" id="KW-0732">Signal</keyword>
<organism evidence="4 5">
    <name type="scientific">Brucella anthropi</name>
    <name type="common">Ochrobactrum anthropi</name>
    <dbReference type="NCBI Taxonomy" id="529"/>
    <lineage>
        <taxon>Bacteria</taxon>
        <taxon>Pseudomonadati</taxon>
        <taxon>Pseudomonadota</taxon>
        <taxon>Alphaproteobacteria</taxon>
        <taxon>Hyphomicrobiales</taxon>
        <taxon>Brucellaceae</taxon>
        <taxon>Brucella/Ochrobactrum group</taxon>
        <taxon>Brucella</taxon>
    </lineage>
</organism>
<evidence type="ECO:0000256" key="2">
    <source>
        <dbReference type="SAM" id="MobiDB-lite"/>
    </source>
</evidence>
<dbReference type="GO" id="GO:0019867">
    <property type="term" value="C:outer membrane"/>
    <property type="evidence" value="ECO:0007669"/>
    <property type="project" value="InterPro"/>
</dbReference>
<dbReference type="Proteomes" id="UP000441102">
    <property type="component" value="Unassembled WGS sequence"/>
</dbReference>
<feature type="domain" description="Autotransporter" evidence="3">
    <location>
        <begin position="784"/>
        <end position="1066"/>
    </location>
</feature>
<dbReference type="AlphaFoldDB" id="A0A6I0DFY8"/>
<dbReference type="Pfam" id="PF03797">
    <property type="entry name" value="Autotransporter"/>
    <property type="match status" value="1"/>
</dbReference>